<dbReference type="CDD" id="cd00317">
    <property type="entry name" value="cyclophilin"/>
    <property type="match status" value="1"/>
</dbReference>
<evidence type="ECO:0000256" key="2">
    <source>
        <dbReference type="ARBA" id="ARBA00023110"/>
    </source>
</evidence>
<dbReference type="PROSITE" id="PS00170">
    <property type="entry name" value="CSA_PPIASE_1"/>
    <property type="match status" value="1"/>
</dbReference>
<dbReference type="InterPro" id="IPR002130">
    <property type="entry name" value="Cyclophilin-type_PPIase_dom"/>
</dbReference>
<dbReference type="Pfam" id="PF00160">
    <property type="entry name" value="Pro_isomerase"/>
    <property type="match status" value="1"/>
</dbReference>
<evidence type="ECO:0000259" key="6">
    <source>
        <dbReference type="PROSITE" id="PS50072"/>
    </source>
</evidence>
<evidence type="ECO:0000256" key="3">
    <source>
        <dbReference type="ARBA" id="ARBA00023235"/>
    </source>
</evidence>
<proteinExistence type="inferred from homology"/>
<dbReference type="InterPro" id="IPR044666">
    <property type="entry name" value="Cyclophilin_A-like"/>
</dbReference>
<dbReference type="EC" id="5.2.1.8" evidence="4"/>
<evidence type="ECO:0000256" key="1">
    <source>
        <dbReference type="ARBA" id="ARBA00002388"/>
    </source>
</evidence>
<dbReference type="Gene3D" id="2.40.100.10">
    <property type="entry name" value="Cyclophilin-like"/>
    <property type="match status" value="1"/>
</dbReference>
<reference evidence="7 8" key="1">
    <citation type="submission" date="2020-08" db="EMBL/GenBank/DDBJ databases">
        <title>Genomic Encyclopedia of Type Strains, Phase IV (KMG-IV): sequencing the most valuable type-strain genomes for metagenomic binning, comparative biology and taxonomic classification.</title>
        <authorList>
            <person name="Goeker M."/>
        </authorList>
    </citation>
    <scope>NUCLEOTIDE SEQUENCE [LARGE SCALE GENOMIC DNA]</scope>
    <source>
        <strain evidence="7 8">DSM 106146</strain>
    </source>
</reference>
<comment type="similarity">
    <text evidence="4">Belongs to the cyclophilin-type PPIase family.</text>
</comment>
<evidence type="ECO:0000313" key="8">
    <source>
        <dbReference type="Proteomes" id="UP000543642"/>
    </source>
</evidence>
<dbReference type="GO" id="GO:0003755">
    <property type="term" value="F:peptidyl-prolyl cis-trans isomerase activity"/>
    <property type="evidence" value="ECO:0007669"/>
    <property type="project" value="UniProtKB-UniRule"/>
</dbReference>
<keyword evidence="3 4" id="KW-0413">Isomerase</keyword>
<dbReference type="PROSITE" id="PS50072">
    <property type="entry name" value="CSA_PPIASE_2"/>
    <property type="match status" value="1"/>
</dbReference>
<sequence length="236" mass="25225">MKGMIVVNKLFRMLITVGTCLCLAMSVAACSQDTAQKEDSQAASEENGTGETQPQGETENTALETGEDGMFSGKHHVEIEVQDYGVISVELDADIAPITVTNFMNLAQEGFYDGLTFHRIIEGFMIQGGDPTGTGMGGSENTIKGEFSANGVDNSLSHTRGVISMARAQDYDSASSQFFIVQQDSTYLDGQYAAFGVVTDGMDIVDQICEDTRVEDTNGTVAAENQPVITSITVID</sequence>
<feature type="chain" id="PRO_5039747770" description="Peptidyl-prolyl cis-trans isomerase" evidence="4">
    <location>
        <begin position="32"/>
        <end position="236"/>
    </location>
</feature>
<dbReference type="RefSeq" id="WP_183772993.1">
    <property type="nucleotide sequence ID" value="NZ_JACHFW010000005.1"/>
</dbReference>
<name>A0A7W8HB21_9FIRM</name>
<feature type="compositionally biased region" description="Polar residues" evidence="5">
    <location>
        <begin position="41"/>
        <end position="59"/>
    </location>
</feature>
<comment type="catalytic activity">
    <reaction evidence="4">
        <text>[protein]-peptidylproline (omega=180) = [protein]-peptidylproline (omega=0)</text>
        <dbReference type="Rhea" id="RHEA:16237"/>
        <dbReference type="Rhea" id="RHEA-COMP:10747"/>
        <dbReference type="Rhea" id="RHEA-COMP:10748"/>
        <dbReference type="ChEBI" id="CHEBI:83833"/>
        <dbReference type="ChEBI" id="CHEBI:83834"/>
        <dbReference type="EC" id="5.2.1.8"/>
    </reaction>
</comment>
<dbReference type="Proteomes" id="UP000543642">
    <property type="component" value="Unassembled WGS sequence"/>
</dbReference>
<dbReference type="PANTHER" id="PTHR45625">
    <property type="entry name" value="PEPTIDYL-PROLYL CIS-TRANS ISOMERASE-RELATED"/>
    <property type="match status" value="1"/>
</dbReference>
<gene>
    <name evidence="7" type="ORF">HNP82_001544</name>
</gene>
<evidence type="ECO:0000313" key="7">
    <source>
        <dbReference type="EMBL" id="MBB5264417.1"/>
    </source>
</evidence>
<keyword evidence="4" id="KW-0732">Signal</keyword>
<dbReference type="PROSITE" id="PS51257">
    <property type="entry name" value="PROKAR_LIPOPROTEIN"/>
    <property type="match status" value="1"/>
</dbReference>
<dbReference type="PANTHER" id="PTHR45625:SF4">
    <property type="entry name" value="PEPTIDYLPROLYL ISOMERASE DOMAIN AND WD REPEAT-CONTAINING PROTEIN 1"/>
    <property type="match status" value="1"/>
</dbReference>
<dbReference type="AlphaFoldDB" id="A0A7W8HB21"/>
<comment type="caution">
    <text evidence="7">The sequence shown here is derived from an EMBL/GenBank/DDBJ whole genome shotgun (WGS) entry which is preliminary data.</text>
</comment>
<dbReference type="InterPro" id="IPR029000">
    <property type="entry name" value="Cyclophilin-like_dom_sf"/>
</dbReference>
<keyword evidence="8" id="KW-1185">Reference proteome</keyword>
<dbReference type="SUPFAM" id="SSF50891">
    <property type="entry name" value="Cyclophilin-like"/>
    <property type="match status" value="1"/>
</dbReference>
<keyword evidence="2 4" id="KW-0697">Rotamase</keyword>
<dbReference type="EMBL" id="JACHFW010000005">
    <property type="protein sequence ID" value="MBB5264417.1"/>
    <property type="molecule type" value="Genomic_DNA"/>
</dbReference>
<dbReference type="GO" id="GO:0006457">
    <property type="term" value="P:protein folding"/>
    <property type="evidence" value="ECO:0007669"/>
    <property type="project" value="InterPro"/>
</dbReference>
<feature type="signal peptide" evidence="4">
    <location>
        <begin position="1"/>
        <end position="31"/>
    </location>
</feature>
<dbReference type="InterPro" id="IPR020892">
    <property type="entry name" value="Cyclophilin-type_PPIase_CS"/>
</dbReference>
<evidence type="ECO:0000256" key="5">
    <source>
        <dbReference type="SAM" id="MobiDB-lite"/>
    </source>
</evidence>
<accession>A0A7W8HB21</accession>
<comment type="function">
    <text evidence="1 4">PPIases accelerate the folding of proteins. It catalyzes the cis-trans isomerization of proline imidic peptide bonds in oligopeptides.</text>
</comment>
<feature type="region of interest" description="Disordered" evidence="5">
    <location>
        <begin position="38"/>
        <end position="59"/>
    </location>
</feature>
<feature type="domain" description="PPIase cyclophilin-type" evidence="6">
    <location>
        <begin position="74"/>
        <end position="208"/>
    </location>
</feature>
<protein>
    <recommendedName>
        <fullName evidence="4">Peptidyl-prolyl cis-trans isomerase</fullName>
        <shortName evidence="4">PPIase</shortName>
        <ecNumber evidence="4">5.2.1.8</ecNumber>
    </recommendedName>
</protein>
<organism evidence="7 8">
    <name type="scientific">Catenibacillus scindens</name>
    <dbReference type="NCBI Taxonomy" id="673271"/>
    <lineage>
        <taxon>Bacteria</taxon>
        <taxon>Bacillati</taxon>
        <taxon>Bacillota</taxon>
        <taxon>Clostridia</taxon>
        <taxon>Lachnospirales</taxon>
        <taxon>Lachnospiraceae</taxon>
        <taxon>Catenibacillus</taxon>
    </lineage>
</organism>
<dbReference type="PRINTS" id="PR00153">
    <property type="entry name" value="CSAPPISMRASE"/>
</dbReference>
<evidence type="ECO:0000256" key="4">
    <source>
        <dbReference type="RuleBase" id="RU363019"/>
    </source>
</evidence>